<protein>
    <submittedName>
        <fullName evidence="1">Uncharacterized protein</fullName>
    </submittedName>
</protein>
<reference evidence="1" key="1">
    <citation type="journal article" date="2020" name="Nature">
        <title>Giant virus diversity and host interactions through global metagenomics.</title>
        <authorList>
            <person name="Schulz F."/>
            <person name="Roux S."/>
            <person name="Paez-Espino D."/>
            <person name="Jungbluth S."/>
            <person name="Walsh D.A."/>
            <person name="Denef V.J."/>
            <person name="McMahon K.D."/>
            <person name="Konstantinidis K.T."/>
            <person name="Eloe-Fadrosh E.A."/>
            <person name="Kyrpides N.C."/>
            <person name="Woyke T."/>
        </authorList>
    </citation>
    <scope>NUCLEOTIDE SEQUENCE</scope>
    <source>
        <strain evidence="1">GVMAG-M-3300020192-26</strain>
    </source>
</reference>
<evidence type="ECO:0000313" key="1">
    <source>
        <dbReference type="EMBL" id="QHT01224.1"/>
    </source>
</evidence>
<proteinExistence type="predicted"/>
<sequence>MKEKTKRKLFEKVTLIYDDDMNSLVEIYQRFGFKKLVDVIKKYYEEELFCLTQMDIALFDKNELVALKKELKGFPNIRIRKTETQITLEIDY</sequence>
<accession>A0A6C0CCF6</accession>
<name>A0A6C0CCF6_9ZZZZ</name>
<dbReference type="EMBL" id="MN739366">
    <property type="protein sequence ID" value="QHT01224.1"/>
    <property type="molecule type" value="Genomic_DNA"/>
</dbReference>
<organism evidence="1">
    <name type="scientific">viral metagenome</name>
    <dbReference type="NCBI Taxonomy" id="1070528"/>
    <lineage>
        <taxon>unclassified sequences</taxon>
        <taxon>metagenomes</taxon>
        <taxon>organismal metagenomes</taxon>
    </lineage>
</organism>
<dbReference type="AlphaFoldDB" id="A0A6C0CCF6"/>